<dbReference type="EMBL" id="PPSL01000001">
    <property type="protein sequence ID" value="PQJ12774.1"/>
    <property type="molecule type" value="Genomic_DNA"/>
</dbReference>
<dbReference type="GO" id="GO:0016301">
    <property type="term" value="F:kinase activity"/>
    <property type="evidence" value="ECO:0007669"/>
    <property type="project" value="UniProtKB-KW"/>
</dbReference>
<sequence>MSYLIADSGSTKTDWCLLKKNKKPVHFHTQGINPFLQTPESIAAMLQEELPAAILKDVPDAIYYYGAGAASKPKQVLMQGILRKHFGVKKVEVQSDMMAAAHALCGDNKGIVCILGTGSSSCYYDGEKIKERQPSLGYIAGDEGSGNHMGKRVLQYFTYGTFDTQLMMDFEMRFGGDITEIVDRLYHQPYPNRYLASFVPLLKENRGHYMVENIIEDCLNDFFQTTILKYRQSWKKPLYFSGSVAYMFSDIIQSLCDQYELEAGEIVQSPMEGLLSYYKAMMK</sequence>
<name>A0A2S7T1E4_9BACT</name>
<keyword evidence="1" id="KW-0418">Kinase</keyword>
<evidence type="ECO:0000313" key="1">
    <source>
        <dbReference type="EMBL" id="PQJ12774.1"/>
    </source>
</evidence>
<dbReference type="PANTHER" id="PTHR43190:SF3">
    <property type="entry name" value="N-ACETYL-D-GLUCOSAMINE KINASE"/>
    <property type="match status" value="1"/>
</dbReference>
<dbReference type="PANTHER" id="PTHR43190">
    <property type="entry name" value="N-ACETYL-D-GLUCOSAMINE KINASE"/>
    <property type="match status" value="1"/>
</dbReference>
<dbReference type="AlphaFoldDB" id="A0A2S7T1E4"/>
<dbReference type="CDD" id="cd24079">
    <property type="entry name" value="ASKHA_NBD_PG1100-like"/>
    <property type="match status" value="1"/>
</dbReference>
<keyword evidence="2" id="KW-1185">Reference proteome</keyword>
<dbReference type="Gene3D" id="1.10.720.160">
    <property type="match status" value="1"/>
</dbReference>
<evidence type="ECO:0000313" key="2">
    <source>
        <dbReference type="Proteomes" id="UP000239872"/>
    </source>
</evidence>
<dbReference type="Proteomes" id="UP000239872">
    <property type="component" value="Unassembled WGS sequence"/>
</dbReference>
<dbReference type="InterPro" id="IPR043129">
    <property type="entry name" value="ATPase_NBD"/>
</dbReference>
<comment type="caution">
    <text evidence="1">The sequence shown here is derived from an EMBL/GenBank/DDBJ whole genome shotgun (WGS) entry which is preliminary data.</text>
</comment>
<keyword evidence="1" id="KW-0808">Transferase</keyword>
<accession>A0A2S7T1E4</accession>
<reference evidence="1 2" key="1">
    <citation type="submission" date="2018-01" db="EMBL/GenBank/DDBJ databases">
        <title>A novel member of the phylum Bacteroidetes isolated from glacier ice.</title>
        <authorList>
            <person name="Liu Q."/>
            <person name="Xin Y.-H."/>
        </authorList>
    </citation>
    <scope>NUCLEOTIDE SEQUENCE [LARGE SCALE GENOMIC DNA]</scope>
    <source>
        <strain evidence="1 2">RB1R16</strain>
    </source>
</reference>
<dbReference type="InterPro" id="IPR052519">
    <property type="entry name" value="Euk-type_GlcNAc_Kinase"/>
</dbReference>
<dbReference type="OrthoDB" id="871343at2"/>
<dbReference type="SUPFAM" id="SSF53067">
    <property type="entry name" value="Actin-like ATPase domain"/>
    <property type="match status" value="2"/>
</dbReference>
<protein>
    <submittedName>
        <fullName evidence="1">N-acetylglucosamine kinase</fullName>
    </submittedName>
</protein>
<dbReference type="RefSeq" id="WP_105037658.1">
    <property type="nucleotide sequence ID" value="NZ_PPSL01000001.1"/>
</dbReference>
<proteinExistence type="predicted"/>
<gene>
    <name evidence="1" type="ORF">CJD36_003225</name>
</gene>
<dbReference type="Gene3D" id="3.30.420.40">
    <property type="match status" value="2"/>
</dbReference>
<organism evidence="1 2">
    <name type="scientific">Flavipsychrobacter stenotrophus</name>
    <dbReference type="NCBI Taxonomy" id="2077091"/>
    <lineage>
        <taxon>Bacteria</taxon>
        <taxon>Pseudomonadati</taxon>
        <taxon>Bacteroidota</taxon>
        <taxon>Chitinophagia</taxon>
        <taxon>Chitinophagales</taxon>
        <taxon>Chitinophagaceae</taxon>
        <taxon>Flavipsychrobacter</taxon>
    </lineage>
</organism>